<feature type="compositionally biased region" description="Low complexity" evidence="2">
    <location>
        <begin position="401"/>
        <end position="415"/>
    </location>
</feature>
<dbReference type="EMBL" id="GGMR01007885">
    <property type="protein sequence ID" value="MBY20504.1"/>
    <property type="molecule type" value="Transcribed_RNA"/>
</dbReference>
<keyword evidence="1" id="KW-0175">Coiled coil</keyword>
<feature type="compositionally biased region" description="Basic and acidic residues" evidence="2">
    <location>
        <begin position="416"/>
        <end position="425"/>
    </location>
</feature>
<evidence type="ECO:0000256" key="2">
    <source>
        <dbReference type="SAM" id="MobiDB-lite"/>
    </source>
</evidence>
<gene>
    <name evidence="3" type="ORF">g.3474</name>
</gene>
<organism evidence="3">
    <name type="scientific">Schizaphis graminum</name>
    <name type="common">Green bug aphid</name>
    <dbReference type="NCBI Taxonomy" id="13262"/>
    <lineage>
        <taxon>Eukaryota</taxon>
        <taxon>Metazoa</taxon>
        <taxon>Ecdysozoa</taxon>
        <taxon>Arthropoda</taxon>
        <taxon>Hexapoda</taxon>
        <taxon>Insecta</taxon>
        <taxon>Pterygota</taxon>
        <taxon>Neoptera</taxon>
        <taxon>Paraneoptera</taxon>
        <taxon>Hemiptera</taxon>
        <taxon>Sternorrhyncha</taxon>
        <taxon>Aphidomorpha</taxon>
        <taxon>Aphidoidea</taxon>
        <taxon>Aphididae</taxon>
        <taxon>Aphidini</taxon>
        <taxon>Schizaphis</taxon>
    </lineage>
</organism>
<reference evidence="3" key="1">
    <citation type="submission" date="2018-04" db="EMBL/GenBank/DDBJ databases">
        <title>Transcriptome of Schizaphis graminum biotype I.</title>
        <authorList>
            <person name="Scully E.D."/>
            <person name="Geib S.M."/>
            <person name="Palmer N.A."/>
            <person name="Koch K."/>
            <person name="Bradshaw J."/>
            <person name="Heng-Moss T."/>
            <person name="Sarath G."/>
        </authorList>
    </citation>
    <scope>NUCLEOTIDE SEQUENCE</scope>
</reference>
<feature type="compositionally biased region" description="Polar residues" evidence="2">
    <location>
        <begin position="383"/>
        <end position="400"/>
    </location>
</feature>
<feature type="region of interest" description="Disordered" evidence="2">
    <location>
        <begin position="359"/>
        <end position="450"/>
    </location>
</feature>
<dbReference type="Gene3D" id="1.20.5.340">
    <property type="match status" value="1"/>
</dbReference>
<feature type="coiled-coil region" evidence="1">
    <location>
        <begin position="114"/>
        <end position="141"/>
    </location>
</feature>
<feature type="compositionally biased region" description="Polar residues" evidence="2">
    <location>
        <begin position="20"/>
        <end position="37"/>
    </location>
</feature>
<evidence type="ECO:0000256" key="1">
    <source>
        <dbReference type="SAM" id="Coils"/>
    </source>
</evidence>
<protein>
    <submittedName>
        <fullName evidence="3">Uncharacterized protein</fullName>
    </submittedName>
</protein>
<feature type="compositionally biased region" description="Polar residues" evidence="2">
    <location>
        <begin position="1"/>
        <end position="10"/>
    </location>
</feature>
<evidence type="ECO:0000313" key="3">
    <source>
        <dbReference type="EMBL" id="MBY20504.1"/>
    </source>
</evidence>
<proteinExistence type="predicted"/>
<name>A0A2S2NTL9_SCHGA</name>
<dbReference type="AlphaFoldDB" id="A0A2S2NTL9"/>
<accession>A0A2S2NTL9</accession>
<sequence length="450" mass="51572">MASSAGQRKTNPPERLIDQVLQSGPTKSIPTMSNQGPEDTISELTKDATIADLMVMMRQSQEETRKSQDARFDRLDDQFKIIQNNLSQHEGRIIKVEKNVSTLHKNQLDQQATVKSCQDKLSAVSTEIETLKEAVKSLQVNVSTSFNPALSSTSIPVTTSSSVSGRPIINISSDPRPGMTIYDSARPSFLSVTERMNDVVSEFSGVTKDVHPERFLNELSNYFENSYLTDVQKLNAVQRRLKNDAYMWYDSLIPSPNSFEEFVKCFRQQFWSIDIQRRVYDDVFRPYQYHSPNGLANHAIMWITKAKYLDPPIHQLSLVSTIIQHYPSSLAIAIRGRGPKTTNELLSVLTEFENTISFWDQPPPEQYQNNGRQNTQHHDNQRRSNQPFHNQFRGNGHSQPNRGRFNNNNNNNNNRRFNESREHPRQPPLSPRQSHLRQLDVSENEDGSQQ</sequence>
<feature type="region of interest" description="Disordered" evidence="2">
    <location>
        <begin position="1"/>
        <end position="40"/>
    </location>
</feature>